<evidence type="ECO:0000256" key="4">
    <source>
        <dbReference type="ARBA" id="ARBA00022741"/>
    </source>
</evidence>
<keyword evidence="12" id="KW-1185">Reference proteome</keyword>
<dbReference type="InterPro" id="IPR003591">
    <property type="entry name" value="Leu-rich_rpt_typical-subtyp"/>
</dbReference>
<dbReference type="Pfam" id="PF00931">
    <property type="entry name" value="NB-ARC"/>
    <property type="match status" value="1"/>
</dbReference>
<dbReference type="Pfam" id="PF23598">
    <property type="entry name" value="LRR_14"/>
    <property type="match status" value="1"/>
</dbReference>
<dbReference type="Gene3D" id="3.80.10.10">
    <property type="entry name" value="Ribonuclease Inhibitor"/>
    <property type="match status" value="1"/>
</dbReference>
<evidence type="ECO:0008006" key="13">
    <source>
        <dbReference type="Google" id="ProtNLM"/>
    </source>
</evidence>
<evidence type="ECO:0000256" key="2">
    <source>
        <dbReference type="ARBA" id="ARBA00022614"/>
    </source>
</evidence>
<dbReference type="Pfam" id="PF23559">
    <property type="entry name" value="WHD_DRP"/>
    <property type="match status" value="1"/>
</dbReference>
<dbReference type="PRINTS" id="PR00364">
    <property type="entry name" value="DISEASERSIST"/>
</dbReference>
<dbReference type="InterPro" id="IPR027417">
    <property type="entry name" value="P-loop_NTPase"/>
</dbReference>
<evidence type="ECO:0000256" key="5">
    <source>
        <dbReference type="ARBA" id="ARBA00022821"/>
    </source>
</evidence>
<dbReference type="GO" id="GO:0043531">
    <property type="term" value="F:ADP binding"/>
    <property type="evidence" value="ECO:0007669"/>
    <property type="project" value="InterPro"/>
</dbReference>
<dbReference type="InterPro" id="IPR058922">
    <property type="entry name" value="WHD_DRP"/>
</dbReference>
<dbReference type="Gene3D" id="1.10.8.430">
    <property type="entry name" value="Helical domain of apoptotic protease-activating factors"/>
    <property type="match status" value="1"/>
</dbReference>
<dbReference type="AlphaFoldDB" id="A0A7N2M9W0"/>
<evidence type="ECO:0000313" key="12">
    <source>
        <dbReference type="Proteomes" id="UP000594261"/>
    </source>
</evidence>
<dbReference type="InterPro" id="IPR002182">
    <property type="entry name" value="NB-ARC"/>
</dbReference>
<dbReference type="InParanoid" id="A0A7N2M9W0"/>
<proteinExistence type="inferred from homology"/>
<reference evidence="11" key="2">
    <citation type="submission" date="2021-01" db="UniProtKB">
        <authorList>
            <consortium name="EnsemblPlants"/>
        </authorList>
    </citation>
    <scope>IDENTIFICATION</scope>
</reference>
<keyword evidence="6" id="KW-0067">ATP-binding</keyword>
<feature type="domain" description="Disease resistance protein winged helix" evidence="9">
    <location>
        <begin position="382"/>
        <end position="449"/>
    </location>
</feature>
<protein>
    <recommendedName>
        <fullName evidence="13">NB-ARC domain-containing protein</fullName>
    </recommendedName>
</protein>
<dbReference type="EnsemblPlants" id="QL08p013403:mrna">
    <property type="protein sequence ID" value="QL08p013403:mrna"/>
    <property type="gene ID" value="QL08p013403"/>
</dbReference>
<dbReference type="InterPro" id="IPR050905">
    <property type="entry name" value="Plant_NBS-LRR"/>
</dbReference>
<evidence type="ECO:0000259" key="8">
    <source>
        <dbReference type="Pfam" id="PF00931"/>
    </source>
</evidence>
<keyword evidence="7" id="KW-0175">Coiled coil</keyword>
<dbReference type="GO" id="GO:0006952">
    <property type="term" value="P:defense response"/>
    <property type="evidence" value="ECO:0007669"/>
    <property type="project" value="UniProtKB-KW"/>
</dbReference>
<dbReference type="Gene3D" id="3.40.50.300">
    <property type="entry name" value="P-loop containing nucleotide triphosphate hydrolases"/>
    <property type="match status" value="1"/>
</dbReference>
<evidence type="ECO:0000313" key="11">
    <source>
        <dbReference type="EnsemblPlants" id="QL08p013403:mrna"/>
    </source>
</evidence>
<dbReference type="FunCoup" id="A0A7N2M9W0">
    <property type="interactions" value="18"/>
</dbReference>
<dbReference type="GO" id="GO:0005524">
    <property type="term" value="F:ATP binding"/>
    <property type="evidence" value="ECO:0007669"/>
    <property type="project" value="UniProtKB-KW"/>
</dbReference>
<evidence type="ECO:0000259" key="9">
    <source>
        <dbReference type="Pfam" id="PF23559"/>
    </source>
</evidence>
<feature type="domain" description="NB-ARC" evidence="8">
    <location>
        <begin position="169"/>
        <end position="236"/>
    </location>
</feature>
<dbReference type="EMBL" id="LRBV02000008">
    <property type="status" value="NOT_ANNOTATED_CDS"/>
    <property type="molecule type" value="Genomic_DNA"/>
</dbReference>
<dbReference type="SMART" id="SM00369">
    <property type="entry name" value="LRR_TYP"/>
    <property type="match status" value="2"/>
</dbReference>
<keyword evidence="3" id="KW-0677">Repeat</keyword>
<dbReference type="InterPro" id="IPR042197">
    <property type="entry name" value="Apaf_helical"/>
</dbReference>
<dbReference type="InterPro" id="IPR032675">
    <property type="entry name" value="LRR_dom_sf"/>
</dbReference>
<evidence type="ECO:0000259" key="10">
    <source>
        <dbReference type="Pfam" id="PF23598"/>
    </source>
</evidence>
<dbReference type="SUPFAM" id="SSF52058">
    <property type="entry name" value="L domain-like"/>
    <property type="match status" value="1"/>
</dbReference>
<evidence type="ECO:0000256" key="6">
    <source>
        <dbReference type="ARBA" id="ARBA00022840"/>
    </source>
</evidence>
<accession>A0A7N2M9W0</accession>
<evidence type="ECO:0000256" key="3">
    <source>
        <dbReference type="ARBA" id="ARBA00022737"/>
    </source>
</evidence>
<dbReference type="PANTHER" id="PTHR33463:SF202">
    <property type="entry name" value="NB-ARC DOMAIN-CONTAINING PROTEIN"/>
    <property type="match status" value="1"/>
</dbReference>
<evidence type="ECO:0000256" key="1">
    <source>
        <dbReference type="ARBA" id="ARBA00008894"/>
    </source>
</evidence>
<dbReference type="Proteomes" id="UP000594261">
    <property type="component" value="Chromosome 8"/>
</dbReference>
<evidence type="ECO:0000256" key="7">
    <source>
        <dbReference type="SAM" id="Coils"/>
    </source>
</evidence>
<dbReference type="OMA" id="EYCMEAS"/>
<name>A0A7N2M9W0_QUELO</name>
<keyword evidence="2" id="KW-0433">Leucine-rich repeat</keyword>
<dbReference type="FunFam" id="1.10.10.10:FF:000322">
    <property type="entry name" value="Probable disease resistance protein At1g63360"/>
    <property type="match status" value="1"/>
</dbReference>
<keyword evidence="4" id="KW-0547">Nucleotide-binding</keyword>
<dbReference type="PANTHER" id="PTHR33463">
    <property type="entry name" value="NB-ARC DOMAIN-CONTAINING PROTEIN-RELATED"/>
    <property type="match status" value="1"/>
</dbReference>
<feature type="coiled-coil region" evidence="7">
    <location>
        <begin position="41"/>
        <end position="75"/>
    </location>
</feature>
<dbReference type="Gramene" id="QL08p013403:mrna">
    <property type="protein sequence ID" value="QL08p013403:mrna"/>
    <property type="gene ID" value="QL08p013403"/>
</dbReference>
<sequence length="946" mass="106819">MEVVGAVVGAVFGALVIKPANLLCSCVGSKTKTTLNLQSNIAAVEKEMESLVVHREEVNHEKEAAEKEGKEIRAQVVTWLEDVEKLQLRVNPIQGKKPSACFLNCSKRYRESNEVEGILEEIKRLLEVGNFESGVAYSTRIPRAVEHKPGPSIQGQTTASKNLVETLKVLHDDKVRRIGIWGMGGVGKTTLVKNLNNELENASTQPFGIIIWVTVTRNLVIKNVQTRIAERLNLEEIELGELGVPQPEDHKGYKVILTSRRMEVCRNMTTNVEIKIDVLNDDEAWQLFSQKAAIEADHFEQIRPFAEAIAREGCGLPLAIITMGAAMRRKTKVELWKNALTELRRSVPPTEDIEAKVFERLKWSYDSLEGNNIKSCFLYCSLFPEDFSIKISELVNYWKAEGLIDEGQNYEDSVNRGITLIENLKDSCLLEDGGHEGTVKMHDVVRDVAIWIASSFGDTGKSLVRSGMDLSEISVGEFSNSDSLKRVSFMNNKITRLPDSMIQCSEASTLLLQNNRTLDTVPETFLQGFKALRVLNLSETDIRSLPQSLLQLNDLRALFLGSCRFLEELPPLGMLSKLQNLDLSYTRITELPREMESLSQLRQLNISNIHELKTIRPGIISRLSCLEILKMSHSGFRFRLKGEEDGQATFEELRSLNRLVDLSLTLNRIPCDSSEDPSWIKRLRTFHFQIIQSQTNGLLRTRDKISDMNGLNLSQESIGWYWGNSSSLRSDRCQMLTEMFEDFIKSAASFSDLKSLTICNCTISIGRGGCAVRCDLLPNLEVLELFAVIGLQSISELAGHLGLRFHNLKSIGLRGCSEMKYLISCGAFIQTLPNLEVIKIRRCNDIDELFNCDSGQNRTSDPVVPNLRKLVLEHLPKLITLCRHEETWPCLEQVEVVRCKHLRRLPLTNQNAGTMKEIIGDSQWWDALEWDDDQTKSSLLPFFHPR</sequence>
<comment type="similarity">
    <text evidence="1">Belongs to the disease resistance NB-LRR family.</text>
</comment>
<organism evidence="11 12">
    <name type="scientific">Quercus lobata</name>
    <name type="common">Valley oak</name>
    <dbReference type="NCBI Taxonomy" id="97700"/>
    <lineage>
        <taxon>Eukaryota</taxon>
        <taxon>Viridiplantae</taxon>
        <taxon>Streptophyta</taxon>
        <taxon>Embryophyta</taxon>
        <taxon>Tracheophyta</taxon>
        <taxon>Spermatophyta</taxon>
        <taxon>Magnoliopsida</taxon>
        <taxon>eudicotyledons</taxon>
        <taxon>Gunneridae</taxon>
        <taxon>Pentapetalae</taxon>
        <taxon>rosids</taxon>
        <taxon>fabids</taxon>
        <taxon>Fagales</taxon>
        <taxon>Fagaceae</taxon>
        <taxon>Quercus</taxon>
    </lineage>
</organism>
<feature type="domain" description="Disease resistance R13L4/SHOC-2-like LRR" evidence="10">
    <location>
        <begin position="526"/>
        <end position="878"/>
    </location>
</feature>
<dbReference type="InterPro" id="IPR055414">
    <property type="entry name" value="LRR_R13L4/SHOC2-like"/>
</dbReference>
<dbReference type="SUPFAM" id="SSF52540">
    <property type="entry name" value="P-loop containing nucleoside triphosphate hydrolases"/>
    <property type="match status" value="1"/>
</dbReference>
<keyword evidence="5" id="KW-0611">Plant defense</keyword>
<reference evidence="11 12" key="1">
    <citation type="journal article" date="2016" name="G3 (Bethesda)">
        <title>First Draft Assembly and Annotation of the Genome of a California Endemic Oak Quercus lobata Nee (Fagaceae).</title>
        <authorList>
            <person name="Sork V.L."/>
            <person name="Fitz-Gibbon S.T."/>
            <person name="Puiu D."/>
            <person name="Crepeau M."/>
            <person name="Gugger P.F."/>
            <person name="Sherman R."/>
            <person name="Stevens K."/>
            <person name="Langley C.H."/>
            <person name="Pellegrini M."/>
            <person name="Salzberg S.L."/>
        </authorList>
    </citation>
    <scope>NUCLEOTIDE SEQUENCE [LARGE SCALE GENOMIC DNA]</scope>
    <source>
        <strain evidence="11 12">cv. SW786</strain>
    </source>
</reference>